<dbReference type="GO" id="GO:1905762">
    <property type="term" value="F:CCR4-NOT complex binding"/>
    <property type="evidence" value="ECO:0007669"/>
    <property type="project" value="TreeGrafter"/>
</dbReference>
<feature type="compositionally biased region" description="Polar residues" evidence="2">
    <location>
        <begin position="456"/>
        <end position="484"/>
    </location>
</feature>
<feature type="domain" description="C2H2-type" evidence="3">
    <location>
        <begin position="387"/>
        <end position="416"/>
    </location>
</feature>
<dbReference type="GO" id="GO:0005777">
    <property type="term" value="C:peroxisome"/>
    <property type="evidence" value="ECO:0007669"/>
    <property type="project" value="InterPro"/>
</dbReference>
<dbReference type="SUPFAM" id="SSF57667">
    <property type="entry name" value="beta-beta-alpha zinc fingers"/>
    <property type="match status" value="1"/>
</dbReference>
<organism evidence="4 6">
    <name type="scientific">Didymodactylos carnosus</name>
    <dbReference type="NCBI Taxonomy" id="1234261"/>
    <lineage>
        <taxon>Eukaryota</taxon>
        <taxon>Metazoa</taxon>
        <taxon>Spiralia</taxon>
        <taxon>Gnathifera</taxon>
        <taxon>Rotifera</taxon>
        <taxon>Eurotatoria</taxon>
        <taxon>Bdelloidea</taxon>
        <taxon>Philodinida</taxon>
        <taxon>Philodinidae</taxon>
        <taxon>Didymodactylos</taxon>
    </lineage>
</organism>
<feature type="compositionally biased region" description="Polar residues" evidence="2">
    <location>
        <begin position="234"/>
        <end position="248"/>
    </location>
</feature>
<reference evidence="4" key="1">
    <citation type="submission" date="2021-02" db="EMBL/GenBank/DDBJ databases">
        <authorList>
            <person name="Nowell W R."/>
        </authorList>
    </citation>
    <scope>NUCLEOTIDE SEQUENCE</scope>
</reference>
<dbReference type="SMART" id="SM00355">
    <property type="entry name" value="ZnF_C2H2"/>
    <property type="match status" value="3"/>
</dbReference>
<dbReference type="EMBL" id="CAJOBC010086286">
    <property type="protein sequence ID" value="CAF4342105.1"/>
    <property type="molecule type" value="Genomic_DNA"/>
</dbReference>
<keyword evidence="1" id="KW-0862">Zinc</keyword>
<proteinExistence type="predicted"/>
<dbReference type="Gene3D" id="3.40.50.1010">
    <property type="entry name" value="5'-nuclease"/>
    <property type="match status" value="1"/>
</dbReference>
<dbReference type="PROSITE" id="PS50157">
    <property type="entry name" value="ZINC_FINGER_C2H2_2"/>
    <property type="match status" value="3"/>
</dbReference>
<feature type="region of interest" description="Disordered" evidence="2">
    <location>
        <begin position="454"/>
        <end position="484"/>
    </location>
</feature>
<dbReference type="Pfam" id="PF01936">
    <property type="entry name" value="NYN"/>
    <property type="match status" value="1"/>
</dbReference>
<dbReference type="PANTHER" id="PTHR14379:SF3">
    <property type="entry name" value="MEIOSIS REGULATOR AND MRNA STABILITY FACTOR 1"/>
    <property type="match status" value="1"/>
</dbReference>
<protein>
    <recommendedName>
        <fullName evidence="3">C2H2-type domain-containing protein</fullName>
    </recommendedName>
</protein>
<dbReference type="GO" id="GO:0010468">
    <property type="term" value="P:regulation of gene expression"/>
    <property type="evidence" value="ECO:0007669"/>
    <property type="project" value="InterPro"/>
</dbReference>
<dbReference type="Gene3D" id="3.30.160.60">
    <property type="entry name" value="Classic Zinc Finger"/>
    <property type="match status" value="1"/>
</dbReference>
<name>A0A815REB0_9BILA</name>
<keyword evidence="1" id="KW-0863">Zinc-finger</keyword>
<dbReference type="Proteomes" id="UP000663829">
    <property type="component" value="Unassembled WGS sequence"/>
</dbReference>
<dbReference type="PANTHER" id="PTHR14379">
    <property type="entry name" value="LIMKAIN B LKAP"/>
    <property type="match status" value="1"/>
</dbReference>
<dbReference type="GO" id="GO:0008270">
    <property type="term" value="F:zinc ion binding"/>
    <property type="evidence" value="ECO:0007669"/>
    <property type="project" value="UniProtKB-KW"/>
</dbReference>
<dbReference type="EMBL" id="CAJNOQ010020817">
    <property type="protein sequence ID" value="CAF1476022.1"/>
    <property type="molecule type" value="Genomic_DNA"/>
</dbReference>
<dbReference type="InterPro" id="IPR024768">
    <property type="entry name" value="Marf1"/>
</dbReference>
<dbReference type="InterPro" id="IPR021139">
    <property type="entry name" value="NYN"/>
</dbReference>
<evidence type="ECO:0000313" key="6">
    <source>
        <dbReference type="Proteomes" id="UP000663829"/>
    </source>
</evidence>
<dbReference type="AlphaFoldDB" id="A0A815REB0"/>
<dbReference type="InterPro" id="IPR041686">
    <property type="entry name" value="Znf-CCCH_3"/>
</dbReference>
<feature type="compositionally biased region" description="Polar residues" evidence="2">
    <location>
        <begin position="262"/>
        <end position="283"/>
    </location>
</feature>
<keyword evidence="1" id="KW-0479">Metal-binding</keyword>
<dbReference type="Gene3D" id="4.10.1000.10">
    <property type="entry name" value="Zinc finger, CCCH-type"/>
    <property type="match status" value="1"/>
</dbReference>
<dbReference type="GO" id="GO:0004540">
    <property type="term" value="F:RNA nuclease activity"/>
    <property type="evidence" value="ECO:0007669"/>
    <property type="project" value="InterPro"/>
</dbReference>
<evidence type="ECO:0000256" key="2">
    <source>
        <dbReference type="SAM" id="MobiDB-lite"/>
    </source>
</evidence>
<dbReference type="CDD" id="cd10910">
    <property type="entry name" value="PIN_limkain_b1_N_like"/>
    <property type="match status" value="1"/>
</dbReference>
<comment type="caution">
    <text evidence="4">The sequence shown here is derived from an EMBL/GenBank/DDBJ whole genome shotgun (WGS) entry which is preliminary data.</text>
</comment>
<feature type="domain" description="C2H2-type" evidence="3">
    <location>
        <begin position="413"/>
        <end position="442"/>
    </location>
</feature>
<evidence type="ECO:0000313" key="4">
    <source>
        <dbReference type="EMBL" id="CAF1476022.1"/>
    </source>
</evidence>
<keyword evidence="6" id="KW-1185">Reference proteome</keyword>
<dbReference type="Proteomes" id="UP000681722">
    <property type="component" value="Unassembled WGS sequence"/>
</dbReference>
<feature type="domain" description="C2H2-type" evidence="3">
    <location>
        <begin position="326"/>
        <end position="355"/>
    </location>
</feature>
<dbReference type="InterPro" id="IPR036236">
    <property type="entry name" value="Znf_C2H2_sf"/>
</dbReference>
<accession>A0A815REB0</accession>
<evidence type="ECO:0000259" key="3">
    <source>
        <dbReference type="PROSITE" id="PS50157"/>
    </source>
</evidence>
<evidence type="ECO:0000313" key="5">
    <source>
        <dbReference type="EMBL" id="CAF4342105.1"/>
    </source>
</evidence>
<dbReference type="Pfam" id="PF15663">
    <property type="entry name" value="zf-CCCH_3"/>
    <property type="match status" value="1"/>
</dbReference>
<gene>
    <name evidence="4" type="ORF">GPM918_LOCUS35638</name>
    <name evidence="5" type="ORF">SRO942_LOCUS36356</name>
</gene>
<feature type="region of interest" description="Disordered" evidence="2">
    <location>
        <begin position="234"/>
        <end position="294"/>
    </location>
</feature>
<dbReference type="OrthoDB" id="10198870at2759"/>
<sequence>MASNTFPSTTQLTDCWFFYKGSCKNEPTNNNAKKCNFRHCEIAKQTENKCLQWPNECKNVNCHYRHPAEKKQNIVKQPQPGGLITLFWDIENCPVPKDCDPFEVIQRIRDLLVHKSELREDAFHCYYDTRMVSDFMRQRLMLANIDTMDVAHCNKAGAADLKILSDLGRYQLTHKRGDTVVLISGDIDFVRVLSDLRKGGFYVILIYNALARKELRATANADYPWSQFTQMGNVPRRQSNSVSNTNQGVPRPLMNGIRQPPRDQSNFDNGQNAVSNKLNATDGENQRDSSHSTPPAVLIFAQYVPPDVRLMNKLDNIKQTNRGHLFSCPLCSDRFYTTAELLEHQAATNHTSNDVSANHLFESPDPVVLQLQQRTKPPPDLLPGRNHICPKCSCKFPTNEELRRHQKNRDHLFSCPLCSDRFPTTVALQQHQNAKQHKSDDVSANQSLHSVDDLVQEQSRPPSPLHTNPPASDADNPNSADQQTAKLKIQDLIKLFNKY</sequence>
<dbReference type="InterPro" id="IPR013087">
    <property type="entry name" value="Znf_C2H2_type"/>
</dbReference>
<dbReference type="PROSITE" id="PS00028">
    <property type="entry name" value="ZINC_FINGER_C2H2_1"/>
    <property type="match status" value="3"/>
</dbReference>
<evidence type="ECO:0000256" key="1">
    <source>
        <dbReference type="PROSITE-ProRule" id="PRU00042"/>
    </source>
</evidence>